<dbReference type="SUPFAM" id="SSF49299">
    <property type="entry name" value="PKD domain"/>
    <property type="match status" value="1"/>
</dbReference>
<keyword evidence="4" id="KW-1185">Reference proteome</keyword>
<dbReference type="PROSITE" id="PS51318">
    <property type="entry name" value="TAT"/>
    <property type="match status" value="1"/>
</dbReference>
<dbReference type="SMART" id="SM00089">
    <property type="entry name" value="PKD"/>
    <property type="match status" value="1"/>
</dbReference>
<accession>A0ABS4T9R0</accession>
<dbReference type="CDD" id="cd00146">
    <property type="entry name" value="PKD"/>
    <property type="match status" value="1"/>
</dbReference>
<evidence type="ECO:0000313" key="3">
    <source>
        <dbReference type="EMBL" id="MBP2321149.1"/>
    </source>
</evidence>
<dbReference type="PROSITE" id="PS50093">
    <property type="entry name" value="PKD"/>
    <property type="match status" value="1"/>
</dbReference>
<dbReference type="Gene3D" id="2.60.40.10">
    <property type="entry name" value="Immunoglobulins"/>
    <property type="match status" value="1"/>
</dbReference>
<organism evidence="3 4">
    <name type="scientific">Kibdelosporangium banguiense</name>
    <dbReference type="NCBI Taxonomy" id="1365924"/>
    <lineage>
        <taxon>Bacteria</taxon>
        <taxon>Bacillati</taxon>
        <taxon>Actinomycetota</taxon>
        <taxon>Actinomycetes</taxon>
        <taxon>Pseudonocardiales</taxon>
        <taxon>Pseudonocardiaceae</taxon>
        <taxon>Kibdelosporangium</taxon>
    </lineage>
</organism>
<dbReference type="Proteomes" id="UP001519332">
    <property type="component" value="Unassembled WGS sequence"/>
</dbReference>
<evidence type="ECO:0000313" key="4">
    <source>
        <dbReference type="Proteomes" id="UP001519332"/>
    </source>
</evidence>
<dbReference type="EMBL" id="JAGINW010000001">
    <property type="protein sequence ID" value="MBP2321149.1"/>
    <property type="molecule type" value="Genomic_DNA"/>
</dbReference>
<dbReference type="Pfam" id="PF07995">
    <property type="entry name" value="GSDH"/>
    <property type="match status" value="1"/>
</dbReference>
<dbReference type="InterPro" id="IPR011042">
    <property type="entry name" value="6-blade_b-propeller_TolB-like"/>
</dbReference>
<feature type="domain" description="PKD" evidence="2">
    <location>
        <begin position="420"/>
        <end position="487"/>
    </location>
</feature>
<protein>
    <submittedName>
        <fullName evidence="3">Glucose/arabinose dehydrogenase</fullName>
    </submittedName>
</protein>
<dbReference type="PANTHER" id="PTHR19328">
    <property type="entry name" value="HEDGEHOG-INTERACTING PROTEIN"/>
    <property type="match status" value="1"/>
</dbReference>
<reference evidence="3 4" key="1">
    <citation type="submission" date="2021-03" db="EMBL/GenBank/DDBJ databases">
        <title>Sequencing the genomes of 1000 actinobacteria strains.</title>
        <authorList>
            <person name="Klenk H.-P."/>
        </authorList>
    </citation>
    <scope>NUCLEOTIDE SEQUENCE [LARGE SCALE GENOMIC DNA]</scope>
    <source>
        <strain evidence="3 4">DSM 46670</strain>
    </source>
</reference>
<dbReference type="Gene3D" id="2.120.10.30">
    <property type="entry name" value="TolB, C-terminal domain"/>
    <property type="match status" value="1"/>
</dbReference>
<dbReference type="InterPro" id="IPR022409">
    <property type="entry name" value="PKD/Chitinase_dom"/>
</dbReference>
<dbReference type="InterPro" id="IPR012938">
    <property type="entry name" value="Glc/Sorbosone_DH"/>
</dbReference>
<name>A0ABS4T9R0_9PSEU</name>
<dbReference type="InterPro" id="IPR000601">
    <property type="entry name" value="PKD_dom"/>
</dbReference>
<comment type="caution">
    <text evidence="3">The sequence shown here is derived from an EMBL/GenBank/DDBJ whole genome shotgun (WGS) entry which is preliminary data.</text>
</comment>
<proteinExistence type="predicted"/>
<dbReference type="InterPro" id="IPR035986">
    <property type="entry name" value="PKD_dom_sf"/>
</dbReference>
<evidence type="ECO:0000256" key="1">
    <source>
        <dbReference type="SAM" id="SignalP"/>
    </source>
</evidence>
<feature type="signal peptide" evidence="1">
    <location>
        <begin position="1"/>
        <end position="29"/>
    </location>
</feature>
<dbReference type="InterPro" id="IPR011041">
    <property type="entry name" value="Quinoprot_gluc/sorb_DH_b-prop"/>
</dbReference>
<gene>
    <name evidence="3" type="ORF">JOF56_001534</name>
</gene>
<dbReference type="InterPro" id="IPR013207">
    <property type="entry name" value="LGFP"/>
</dbReference>
<dbReference type="Pfam" id="PF08310">
    <property type="entry name" value="LGFP"/>
    <property type="match status" value="5"/>
</dbReference>
<dbReference type="InterPro" id="IPR013783">
    <property type="entry name" value="Ig-like_fold"/>
</dbReference>
<feature type="chain" id="PRO_5046817622" evidence="1">
    <location>
        <begin position="30"/>
        <end position="999"/>
    </location>
</feature>
<dbReference type="SUPFAM" id="SSF50952">
    <property type="entry name" value="Soluble quinoprotein glucose dehydrogenase"/>
    <property type="match status" value="1"/>
</dbReference>
<dbReference type="RefSeq" id="WP_209635837.1">
    <property type="nucleotide sequence ID" value="NZ_JAGINW010000001.1"/>
</dbReference>
<evidence type="ECO:0000259" key="2">
    <source>
        <dbReference type="PROSITE" id="PS50093"/>
    </source>
</evidence>
<dbReference type="InterPro" id="IPR006311">
    <property type="entry name" value="TAT_signal"/>
</dbReference>
<dbReference type="PANTHER" id="PTHR19328:SF13">
    <property type="entry name" value="HIPL1 PROTEIN"/>
    <property type="match status" value="1"/>
</dbReference>
<keyword evidence="1" id="KW-0732">Signal</keyword>
<dbReference type="Pfam" id="PF18911">
    <property type="entry name" value="PKD_4"/>
    <property type="match status" value="1"/>
</dbReference>
<sequence>MRTRRAGAAITAAAAVLGAVVATAPAAQAAPALPSGFALVDTPSGQQPGTLTDVAYLPDGSVLTTGRLGSVQWVPQGGQPVQIHNIPVYTGGSLGLTGIAVSPDYNTTRTVYTTQAVSDGSAKSFRLSKWRTLGTNEPTGLVDESIVLDFPANADNKGIQDIAVEPVTGNDPAKTVIWVAIGDNSNVQAPATATKDNVDQFALRALDPAQPTGKILRIRANGRGVEDNPFYSANDQTSWRSRNYLSGLRDPQVTLDPRGGVIVTDTGWAARDEVNLAFPGQNLKWPCWEGTTKTPGYQDLPACQNLANTEPLHETNHGTTDTILGGVPYMGTSYPEAYRGSHFIANKGAHRLSTLRYDTSGKVTQVATSFATDIGDPASVITAPNGDVVILDAATSTLRRVSYKPANKAPVAGFNATVDAATRKVSFDAGASTDPEREAVTYQWNFGDEGTGAGKTIEHTYAAGDRFTVTLTVTDVHGATATSNQVVLPGEASPELALNTPGLATVFSVNQAIAVGASTYDVVDGSIPVHWKAEHVRCVRDRSCEISPLQTGSGPDFTIAFPNETDGHVVITATAENSRAAVVSRRYIANPRLVRLQVLSSHSSQFQVATGESANRLVTAGSSIQFTAPQTALEGAAQFTRWSDNANPSPTRQITMGVADFTLKADYVSAIQKRYADDAAVRAWMGSPVGFELFESNSHWQQYAGGRLYWTAQHGVKVIGGTILVKYNGLGGHAFLGAPSTDELISRANGGDRLNHFVGSGSIYWVGATNTAYVIYGPSQEKWISLGADNSVIGYPTIDITGTPDGVGRYTHFSKENGSIYWHPSTGAFAVMGEIKRLWAAVGWETSVLGYPRTDELVGRENSDPGRAGRYSHFQNGSIYWSSGTGAREVHGEIGKKYLALNAELSVLGYPTINEGTPPDRIGRFNHFQGGSIYWTNATGAHEVHGEIKRRWESLGWETSYLGYPISDEYDIPGYKRSDFQFGYITYNLATGQVLDRRY</sequence>